<feature type="domain" description="C2H2-type" evidence="4">
    <location>
        <begin position="67"/>
        <end position="95"/>
    </location>
</feature>
<keyword evidence="1" id="KW-0479">Metal-binding</keyword>
<keyword evidence="1" id="KW-0862">Zinc</keyword>
<proteinExistence type="predicted"/>
<keyword evidence="2" id="KW-0175">Coiled coil</keyword>
<evidence type="ECO:0000313" key="6">
    <source>
        <dbReference type="Proteomes" id="UP000290809"/>
    </source>
</evidence>
<accession>A0A430PZ47</accession>
<evidence type="ECO:0000313" key="5">
    <source>
        <dbReference type="EMBL" id="RTG80656.1"/>
    </source>
</evidence>
<organism evidence="5 6">
    <name type="scientific">Schistosoma bovis</name>
    <name type="common">Blood fluke</name>
    <dbReference type="NCBI Taxonomy" id="6184"/>
    <lineage>
        <taxon>Eukaryota</taxon>
        <taxon>Metazoa</taxon>
        <taxon>Spiralia</taxon>
        <taxon>Lophotrochozoa</taxon>
        <taxon>Platyhelminthes</taxon>
        <taxon>Trematoda</taxon>
        <taxon>Digenea</taxon>
        <taxon>Strigeidida</taxon>
        <taxon>Schistosomatoidea</taxon>
        <taxon>Schistosomatidae</taxon>
        <taxon>Schistosoma</taxon>
    </lineage>
</organism>
<feature type="compositionally biased region" description="Polar residues" evidence="3">
    <location>
        <begin position="277"/>
        <end position="295"/>
    </location>
</feature>
<dbReference type="Proteomes" id="UP000290809">
    <property type="component" value="Unassembled WGS sequence"/>
</dbReference>
<keyword evidence="1" id="KW-0863">Zinc-finger</keyword>
<feature type="compositionally biased region" description="Polar residues" evidence="3">
    <location>
        <begin position="229"/>
        <end position="241"/>
    </location>
</feature>
<feature type="non-terminal residue" evidence="5">
    <location>
        <position position="1"/>
    </location>
</feature>
<dbReference type="GO" id="GO:0008270">
    <property type="term" value="F:zinc ion binding"/>
    <property type="evidence" value="ECO:0007669"/>
    <property type="project" value="UniProtKB-KW"/>
</dbReference>
<dbReference type="PROSITE" id="PS00028">
    <property type="entry name" value="ZINC_FINGER_C2H2_1"/>
    <property type="match status" value="1"/>
</dbReference>
<sequence length="382" mass="43041">YSQDYLTTTIDSLKEENNELHKNCDKLKHQLQEKTNRLTATRRECHRRRLLLMAQQQLMDSGPQSLHKCIYCPKAFVNASFLATHIHRRHPETETTDRNTPVYATQPYLITNNTPYPQVQQSQQIYQQSDDHYTTNNNNMALSQHVDRLAHAALRGSTISIPEARLRAENIHKMNSSYKTGLPPPASHSPGSLRRAGTLPLASQRVDITSNLGVSLPILSVNNEIRRSQSTMTGMINSPSKKGTGFSEAKPRLQRSSPQLQFVSEESNFGSKLAPTMSKQNPTNESQLQMTSQKYPNCLHNSNNDNNNYNNNNGTIQQKQITSNSPEIHFSHDQRVVTFGTKPNTTNTTSNLSVVPSSEDDEWDSETEDLNIVAAEINKSQQ</sequence>
<evidence type="ECO:0000256" key="3">
    <source>
        <dbReference type="SAM" id="MobiDB-lite"/>
    </source>
</evidence>
<gene>
    <name evidence="5" type="ORF">DC041_0001417</name>
</gene>
<protein>
    <recommendedName>
        <fullName evidence="4">C2H2-type domain-containing protein</fullName>
    </recommendedName>
</protein>
<dbReference type="InterPro" id="IPR013087">
    <property type="entry name" value="Znf_C2H2_type"/>
</dbReference>
<feature type="compositionally biased region" description="Polar residues" evidence="3">
    <location>
        <begin position="254"/>
        <end position="270"/>
    </location>
</feature>
<dbReference type="EMBL" id="QMKO01003966">
    <property type="protein sequence ID" value="RTG80656.1"/>
    <property type="molecule type" value="Genomic_DNA"/>
</dbReference>
<dbReference type="Gene3D" id="3.30.160.60">
    <property type="entry name" value="Classic Zinc Finger"/>
    <property type="match status" value="1"/>
</dbReference>
<evidence type="ECO:0000259" key="4">
    <source>
        <dbReference type="PROSITE" id="PS50157"/>
    </source>
</evidence>
<feature type="compositionally biased region" description="Low complexity" evidence="3">
    <location>
        <begin position="343"/>
        <end position="357"/>
    </location>
</feature>
<dbReference type="PROSITE" id="PS50157">
    <property type="entry name" value="ZINC_FINGER_C2H2_2"/>
    <property type="match status" value="1"/>
</dbReference>
<feature type="region of interest" description="Disordered" evidence="3">
    <location>
        <begin position="175"/>
        <end position="195"/>
    </location>
</feature>
<comment type="caution">
    <text evidence="5">The sequence shown here is derived from an EMBL/GenBank/DDBJ whole genome shotgun (WGS) entry which is preliminary data.</text>
</comment>
<name>A0A430PZ47_SCHBO</name>
<evidence type="ECO:0000256" key="1">
    <source>
        <dbReference type="PROSITE-ProRule" id="PRU00042"/>
    </source>
</evidence>
<evidence type="ECO:0000256" key="2">
    <source>
        <dbReference type="SAM" id="Coils"/>
    </source>
</evidence>
<reference evidence="5 6" key="1">
    <citation type="journal article" date="2019" name="PLoS Pathog.">
        <title>Genome sequence of the bovine parasite Schistosoma bovis Tanzania.</title>
        <authorList>
            <person name="Oey H."/>
            <person name="Zakrzewski M."/>
            <person name="Gobert G."/>
            <person name="Gravermann K."/>
            <person name="Stoye J."/>
            <person name="Jones M."/>
            <person name="Mcmanus D."/>
            <person name="Krause L."/>
        </authorList>
    </citation>
    <scope>NUCLEOTIDE SEQUENCE [LARGE SCALE GENOMIC DNA]</scope>
    <source>
        <strain evidence="5 6">TAN1997</strain>
    </source>
</reference>
<keyword evidence="6" id="KW-1185">Reference proteome</keyword>
<feature type="coiled-coil region" evidence="2">
    <location>
        <begin position="10"/>
        <end position="44"/>
    </location>
</feature>
<feature type="region of interest" description="Disordered" evidence="3">
    <location>
        <begin position="340"/>
        <end position="366"/>
    </location>
</feature>
<dbReference type="AlphaFoldDB" id="A0A430PZ47"/>
<dbReference type="STRING" id="6184.A0A430PZ47"/>
<feature type="compositionally biased region" description="Low complexity" evidence="3">
    <location>
        <begin position="297"/>
        <end position="313"/>
    </location>
</feature>
<feature type="region of interest" description="Disordered" evidence="3">
    <location>
        <begin position="229"/>
        <end position="314"/>
    </location>
</feature>